<dbReference type="Gene3D" id="2.130.10.10">
    <property type="entry name" value="YVTN repeat-like/Quinoprotein amine dehydrogenase"/>
    <property type="match status" value="1"/>
</dbReference>
<sequence length="222" mass="25423">MLCNKNTFTFLLFSLISTLCIAQEFIYEKLGVDEGLPSSQVYDAYQSKEGYIWFATDKGISRYNGYEFDNFDTNDGLTGNVILRFYPQKNGQIWCYSFHNKSLFHFDEVFKGFKPYKYNNILAKNLSTDSIIKSVYIDAANNLHIGGSSIDGELVIDQKGVVTNNYTTEDYFHTDATSEKRIVLEEAKDVLDNSFFSRQVTLLKSTQVYLQNTLVLVSWLIG</sequence>
<protein>
    <submittedName>
        <fullName evidence="2">Two-component regulator propeller domain-containing protein</fullName>
    </submittedName>
</protein>
<dbReference type="Proteomes" id="UP001232001">
    <property type="component" value="Chromosome"/>
</dbReference>
<dbReference type="EMBL" id="CP122539">
    <property type="protein sequence ID" value="WGH77008.1"/>
    <property type="molecule type" value="Genomic_DNA"/>
</dbReference>
<name>A0ABY8LA26_9FLAO</name>
<dbReference type="RefSeq" id="WP_279652864.1">
    <property type="nucleotide sequence ID" value="NZ_CP122539.1"/>
</dbReference>
<accession>A0ABY8LA26</accession>
<dbReference type="InterPro" id="IPR015943">
    <property type="entry name" value="WD40/YVTN_repeat-like_dom_sf"/>
</dbReference>
<keyword evidence="3" id="KW-1185">Reference proteome</keyword>
<organism evidence="2 3">
    <name type="scientific">Tenacibaculum tangerinum</name>
    <dbReference type="NCBI Taxonomy" id="3038772"/>
    <lineage>
        <taxon>Bacteria</taxon>
        <taxon>Pseudomonadati</taxon>
        <taxon>Bacteroidota</taxon>
        <taxon>Flavobacteriia</taxon>
        <taxon>Flavobacteriales</taxon>
        <taxon>Flavobacteriaceae</taxon>
        <taxon>Tenacibaculum</taxon>
    </lineage>
</organism>
<feature type="chain" id="PRO_5045229815" evidence="1">
    <location>
        <begin position="23"/>
        <end position="222"/>
    </location>
</feature>
<dbReference type="InterPro" id="IPR011110">
    <property type="entry name" value="Reg_prop"/>
</dbReference>
<keyword evidence="1" id="KW-0732">Signal</keyword>
<dbReference type="Pfam" id="PF07494">
    <property type="entry name" value="Reg_prop"/>
    <property type="match status" value="1"/>
</dbReference>
<evidence type="ECO:0000313" key="3">
    <source>
        <dbReference type="Proteomes" id="UP001232001"/>
    </source>
</evidence>
<feature type="signal peptide" evidence="1">
    <location>
        <begin position="1"/>
        <end position="22"/>
    </location>
</feature>
<evidence type="ECO:0000256" key="1">
    <source>
        <dbReference type="SAM" id="SignalP"/>
    </source>
</evidence>
<evidence type="ECO:0000313" key="2">
    <source>
        <dbReference type="EMBL" id="WGH77008.1"/>
    </source>
</evidence>
<reference evidence="2 3" key="1">
    <citation type="submission" date="2023-04" db="EMBL/GenBank/DDBJ databases">
        <title>Tenacibaculum tangerinum sp. nov., isolated from sea tidal flat of South Korea.</title>
        <authorList>
            <person name="Lee S.H."/>
            <person name="Kim J.-J."/>
        </authorList>
    </citation>
    <scope>NUCLEOTIDE SEQUENCE [LARGE SCALE GENOMIC DNA]</scope>
    <source>
        <strain evidence="2 3">GRR-S3-23</strain>
    </source>
</reference>
<gene>
    <name evidence="2" type="ORF">P8625_07695</name>
</gene>
<proteinExistence type="predicted"/>